<dbReference type="SUPFAM" id="SSF53448">
    <property type="entry name" value="Nucleotide-diphospho-sugar transferases"/>
    <property type="match status" value="1"/>
</dbReference>
<dbReference type="Gene3D" id="3.90.550.10">
    <property type="entry name" value="Spore Coat Polysaccharide Biosynthesis Protein SpsA, Chain A"/>
    <property type="match status" value="1"/>
</dbReference>
<evidence type="ECO:0000259" key="5">
    <source>
        <dbReference type="Pfam" id="PF00535"/>
    </source>
</evidence>
<evidence type="ECO:0000256" key="3">
    <source>
        <dbReference type="ARBA" id="ARBA00022679"/>
    </source>
</evidence>
<feature type="domain" description="Glycosyltransferase 2-like" evidence="5">
    <location>
        <begin position="59"/>
        <end position="113"/>
    </location>
</feature>
<feature type="transmembrane region" description="Helical" evidence="4">
    <location>
        <begin position="337"/>
        <end position="354"/>
    </location>
</feature>
<feature type="transmembrane region" description="Helical" evidence="4">
    <location>
        <begin position="15"/>
        <end position="37"/>
    </location>
</feature>
<evidence type="ECO:0000256" key="2">
    <source>
        <dbReference type="ARBA" id="ARBA00022676"/>
    </source>
</evidence>
<organism evidence="6 7">
    <name type="scientific">Streptococcus merionis</name>
    <dbReference type="NCBI Taxonomy" id="400065"/>
    <lineage>
        <taxon>Bacteria</taxon>
        <taxon>Bacillati</taxon>
        <taxon>Bacillota</taxon>
        <taxon>Bacilli</taxon>
        <taxon>Lactobacillales</taxon>
        <taxon>Streptococcaceae</taxon>
        <taxon>Streptococcus</taxon>
    </lineage>
</organism>
<feature type="transmembrane region" description="Helical" evidence="4">
    <location>
        <begin position="427"/>
        <end position="448"/>
    </location>
</feature>
<dbReference type="Pfam" id="PF00535">
    <property type="entry name" value="Glycos_transf_2"/>
    <property type="match status" value="1"/>
</dbReference>
<dbReference type="GO" id="GO:0016757">
    <property type="term" value="F:glycosyltransferase activity"/>
    <property type="evidence" value="ECO:0007669"/>
    <property type="project" value="UniProtKB-KW"/>
</dbReference>
<keyword evidence="4" id="KW-0812">Transmembrane</keyword>
<keyword evidence="4" id="KW-1133">Transmembrane helix</keyword>
<dbReference type="eggNOG" id="COG1215">
    <property type="taxonomic scope" value="Bacteria"/>
</dbReference>
<keyword evidence="3 6" id="KW-0808">Transferase</keyword>
<dbReference type="RefSeq" id="WP_018373133.1">
    <property type="nucleotide sequence ID" value="NZ_LT906439.1"/>
</dbReference>
<dbReference type="KEGG" id="smen:SAMEA4412692_0236"/>
<dbReference type="PANTHER" id="PTHR43630:SF1">
    <property type="entry name" value="POLY-BETA-1,6-N-ACETYL-D-GLUCOSAMINE SYNTHASE"/>
    <property type="match status" value="1"/>
</dbReference>
<dbReference type="InterPro" id="IPR001173">
    <property type="entry name" value="Glyco_trans_2-like"/>
</dbReference>
<feature type="transmembrane region" description="Helical" evidence="4">
    <location>
        <begin position="360"/>
        <end position="376"/>
    </location>
</feature>
<dbReference type="CDD" id="cd06423">
    <property type="entry name" value="CESA_like"/>
    <property type="match status" value="1"/>
</dbReference>
<accession>A0A239SLY1</accession>
<proteinExistence type="inferred from homology"/>
<dbReference type="AlphaFoldDB" id="A0A239SLY1"/>
<sequence length="468" mass="53779">MGLMLEFLKISQNIFLVYLLGYASFLLLSLVIAGVYLHEKSERRRQQSSSENAGEVGVSIIIPAYNEEVTIVDAVTSLLNLDYQSYEIIVVDDGSEDATARLVRENFELEEEDVTINLFIPCHPYHRISKRQFGHVTLTLIEKENGGKGDALNLGVNAAIHDYFLCIDADSMLQADSLKQITKPVRQDATTIAVGGLVQVSQGVRLSKGSVKDYKLPWQPLCCAQAIEYDCSFLGSRILLDYFKANAIISGAFGLFHKEMVQAVGGYDCGTLGEDMELVMKLHYFCRNNKIPYQICYETDAVCWSQAPSHLGDLCQQRRRWFFGLYQCLKKYHRMFLNPRFGALGFLTFPYYFLFEFLCPFLEVFGISLILLSFYFHQSNWSFLLSLFVLYIVYCSLLTMASFLQRVYAQRLFIRGNDVLKAIYTAFFRYMVLHWIISFMQVTSFIGYKHKKMRWGEIKRDKVEKVSP</sequence>
<reference evidence="6 7" key="1">
    <citation type="submission" date="2017-06" db="EMBL/GenBank/DDBJ databases">
        <authorList>
            <consortium name="Pathogen Informatics"/>
        </authorList>
    </citation>
    <scope>NUCLEOTIDE SEQUENCE [LARGE SCALE GENOMIC DNA]</scope>
    <source>
        <strain evidence="6 7">NCTC13788</strain>
    </source>
</reference>
<dbReference type="PANTHER" id="PTHR43630">
    <property type="entry name" value="POLY-BETA-1,6-N-ACETYL-D-GLUCOSAMINE SYNTHASE"/>
    <property type="match status" value="1"/>
</dbReference>
<dbReference type="InterPro" id="IPR029044">
    <property type="entry name" value="Nucleotide-diphossugar_trans"/>
</dbReference>
<keyword evidence="2 6" id="KW-0328">Glycosyltransferase</keyword>
<protein>
    <submittedName>
        <fullName evidence="6">Glycosyl transferase</fullName>
        <ecNumber evidence="6">2.4.1.-</ecNumber>
    </submittedName>
</protein>
<keyword evidence="4" id="KW-0472">Membrane</keyword>
<evidence type="ECO:0000313" key="6">
    <source>
        <dbReference type="EMBL" id="SNU86440.1"/>
    </source>
</evidence>
<dbReference type="Proteomes" id="UP000215185">
    <property type="component" value="Chromosome 1"/>
</dbReference>
<dbReference type="EC" id="2.4.1.-" evidence="6"/>
<evidence type="ECO:0000313" key="7">
    <source>
        <dbReference type="Proteomes" id="UP000215185"/>
    </source>
</evidence>
<evidence type="ECO:0000256" key="4">
    <source>
        <dbReference type="SAM" id="Phobius"/>
    </source>
</evidence>
<dbReference type="EMBL" id="LT906439">
    <property type="protein sequence ID" value="SNU86440.1"/>
    <property type="molecule type" value="Genomic_DNA"/>
</dbReference>
<keyword evidence="7" id="KW-1185">Reference proteome</keyword>
<comment type="similarity">
    <text evidence="1">Belongs to the glycosyltransferase 2 family.</text>
</comment>
<gene>
    <name evidence="6" type="primary">icaA</name>
    <name evidence="6" type="ORF">SAMEA4412692_00236</name>
</gene>
<evidence type="ECO:0000256" key="1">
    <source>
        <dbReference type="ARBA" id="ARBA00006739"/>
    </source>
</evidence>
<dbReference type="Pfam" id="PF13641">
    <property type="entry name" value="Glyco_tranf_2_3"/>
    <property type="match status" value="1"/>
</dbReference>
<name>A0A239SLY1_9STRE</name>
<dbReference type="STRING" id="1123308.GCA_000380085_00565"/>
<feature type="transmembrane region" description="Helical" evidence="4">
    <location>
        <begin position="383"/>
        <end position="407"/>
    </location>
</feature>
<dbReference type="OrthoDB" id="9766299at2"/>